<reference evidence="1 2" key="1">
    <citation type="journal article" date="2019" name="Int. J. Syst. Evol. Microbiol.">
        <title>The Global Catalogue of Microorganisms (GCM) 10K type strain sequencing project: providing services to taxonomists for standard genome sequencing and annotation.</title>
        <authorList>
            <consortium name="The Broad Institute Genomics Platform"/>
            <consortium name="The Broad Institute Genome Sequencing Center for Infectious Disease"/>
            <person name="Wu L."/>
            <person name="Ma J."/>
        </authorList>
    </citation>
    <scope>NUCLEOTIDE SEQUENCE [LARGE SCALE GENOMIC DNA]</scope>
    <source>
        <strain evidence="1 2">NBRC 111368</strain>
    </source>
</reference>
<dbReference type="EMBL" id="JBHSWU010000121">
    <property type="protein sequence ID" value="MFC6724204.1"/>
    <property type="molecule type" value="Genomic_DNA"/>
</dbReference>
<dbReference type="InterPro" id="IPR055944">
    <property type="entry name" value="DUF7522"/>
</dbReference>
<evidence type="ECO:0000313" key="2">
    <source>
        <dbReference type="Proteomes" id="UP001596328"/>
    </source>
</evidence>
<evidence type="ECO:0000313" key="1">
    <source>
        <dbReference type="EMBL" id="MFC6724204.1"/>
    </source>
</evidence>
<proteinExistence type="predicted"/>
<dbReference type="Pfam" id="PF24366">
    <property type="entry name" value="DUF7522"/>
    <property type="match status" value="1"/>
</dbReference>
<name>A0ABD5RY90_9EURY</name>
<organism evidence="1 2">
    <name type="scientific">Halobium palmae</name>
    <dbReference type="NCBI Taxonomy" id="1776492"/>
    <lineage>
        <taxon>Archaea</taxon>
        <taxon>Methanobacteriati</taxon>
        <taxon>Methanobacteriota</taxon>
        <taxon>Stenosarchaea group</taxon>
        <taxon>Halobacteria</taxon>
        <taxon>Halobacteriales</taxon>
        <taxon>Haloferacaceae</taxon>
        <taxon>Halobium</taxon>
    </lineage>
</organism>
<protein>
    <submittedName>
        <fullName evidence="1">Uncharacterized protein</fullName>
    </submittedName>
</protein>
<dbReference type="Proteomes" id="UP001596328">
    <property type="component" value="Unassembled WGS sequence"/>
</dbReference>
<accession>A0ABD5RY90</accession>
<keyword evidence="2" id="KW-1185">Reference proteome</keyword>
<sequence>MDSVSSTPLSDSIVSACRTGLGDELRSVVYFTPDEFEPLYLRRDLAGDEAAHGAEAALVENERLATWPEGPYVDRPHDPDLSPTLGDYECTVRMFSGGFVGRVVVGRRGVIVTTDELDVRAFEELAVSLRSLLAEGSG</sequence>
<dbReference type="AlphaFoldDB" id="A0ABD5RY90"/>
<gene>
    <name evidence="1" type="ORF">ACFQE1_07415</name>
</gene>
<comment type="caution">
    <text evidence="1">The sequence shown here is derived from an EMBL/GenBank/DDBJ whole genome shotgun (WGS) entry which is preliminary data.</text>
</comment>